<gene>
    <name evidence="9" type="ORF">K1X11_022005</name>
</gene>
<feature type="transmembrane region" description="Helical" evidence="8">
    <location>
        <begin position="299"/>
        <end position="318"/>
    </location>
</feature>
<keyword evidence="6 8" id="KW-1133">Transmembrane helix</keyword>
<name>A0ABZ1C7S8_9BACT</name>
<evidence type="ECO:0000256" key="4">
    <source>
        <dbReference type="ARBA" id="ARBA00022679"/>
    </source>
</evidence>
<dbReference type="EMBL" id="CP139781">
    <property type="protein sequence ID" value="WRQ87498.1"/>
    <property type="molecule type" value="Genomic_DNA"/>
</dbReference>
<reference evidence="9 10" key="2">
    <citation type="submission" date="2023-12" db="EMBL/GenBank/DDBJ databases">
        <title>Description of an unclassified Opitutus bacterium of Verrucomicrobiota.</title>
        <authorList>
            <person name="Zhang D.-F."/>
        </authorList>
    </citation>
    <scope>NUCLEOTIDE SEQUENCE [LARGE SCALE GENOMIC DNA]</scope>
    <source>
        <strain evidence="9 10">WL0086</strain>
    </source>
</reference>
<dbReference type="RefSeq" id="WP_221030339.1">
    <property type="nucleotide sequence ID" value="NZ_CP139781.1"/>
</dbReference>
<keyword evidence="2" id="KW-1003">Cell membrane</keyword>
<dbReference type="InterPro" id="IPR050297">
    <property type="entry name" value="LipidA_mod_glycosyltrf_83"/>
</dbReference>
<feature type="transmembrane region" description="Helical" evidence="8">
    <location>
        <begin position="107"/>
        <end position="124"/>
    </location>
</feature>
<dbReference type="PANTHER" id="PTHR33908">
    <property type="entry name" value="MANNOSYLTRANSFERASE YKCB-RELATED"/>
    <property type="match status" value="1"/>
</dbReference>
<keyword evidence="3" id="KW-0328">Glycosyltransferase</keyword>
<evidence type="ECO:0000256" key="5">
    <source>
        <dbReference type="ARBA" id="ARBA00022692"/>
    </source>
</evidence>
<evidence type="ECO:0000313" key="10">
    <source>
        <dbReference type="Proteomes" id="UP000738431"/>
    </source>
</evidence>
<protein>
    <submittedName>
        <fullName evidence="9">Glycosyltransferase family 39 protein</fullName>
    </submittedName>
</protein>
<evidence type="ECO:0000313" key="9">
    <source>
        <dbReference type="EMBL" id="WRQ87498.1"/>
    </source>
</evidence>
<dbReference type="Proteomes" id="UP000738431">
    <property type="component" value="Chromosome"/>
</dbReference>
<reference evidence="9 10" key="1">
    <citation type="submission" date="2021-08" db="EMBL/GenBank/DDBJ databases">
        <authorList>
            <person name="Zhang D."/>
            <person name="Zhang A."/>
            <person name="Wang L."/>
        </authorList>
    </citation>
    <scope>NUCLEOTIDE SEQUENCE [LARGE SCALE GENOMIC DNA]</scope>
    <source>
        <strain evidence="9 10">WL0086</strain>
    </source>
</reference>
<keyword evidence="5 8" id="KW-0812">Transmembrane</keyword>
<evidence type="ECO:0000256" key="8">
    <source>
        <dbReference type="SAM" id="Phobius"/>
    </source>
</evidence>
<organism evidence="9 10">
    <name type="scientific">Actomonas aquatica</name>
    <dbReference type="NCBI Taxonomy" id="2866162"/>
    <lineage>
        <taxon>Bacteria</taxon>
        <taxon>Pseudomonadati</taxon>
        <taxon>Verrucomicrobiota</taxon>
        <taxon>Opitutia</taxon>
        <taxon>Opitutales</taxon>
        <taxon>Opitutaceae</taxon>
        <taxon>Actomonas</taxon>
    </lineage>
</organism>
<feature type="transmembrane region" description="Helical" evidence="8">
    <location>
        <begin position="233"/>
        <end position="251"/>
    </location>
</feature>
<feature type="transmembrane region" description="Helical" evidence="8">
    <location>
        <begin position="157"/>
        <end position="173"/>
    </location>
</feature>
<evidence type="ECO:0000256" key="7">
    <source>
        <dbReference type="ARBA" id="ARBA00023136"/>
    </source>
</evidence>
<evidence type="ECO:0000256" key="6">
    <source>
        <dbReference type="ARBA" id="ARBA00022989"/>
    </source>
</evidence>
<comment type="subcellular location">
    <subcellularLocation>
        <location evidence="1">Cell membrane</location>
        <topology evidence="1">Multi-pass membrane protein</topology>
    </subcellularLocation>
</comment>
<dbReference type="PANTHER" id="PTHR33908:SF11">
    <property type="entry name" value="MEMBRANE PROTEIN"/>
    <property type="match status" value="1"/>
</dbReference>
<feature type="transmembrane region" description="Helical" evidence="8">
    <location>
        <begin position="202"/>
        <end position="221"/>
    </location>
</feature>
<feature type="transmembrane region" description="Helical" evidence="8">
    <location>
        <begin position="180"/>
        <end position="196"/>
    </location>
</feature>
<feature type="transmembrane region" description="Helical" evidence="8">
    <location>
        <begin position="349"/>
        <end position="368"/>
    </location>
</feature>
<feature type="transmembrane region" description="Helical" evidence="8">
    <location>
        <begin position="325"/>
        <end position="343"/>
    </location>
</feature>
<keyword evidence="7 8" id="KW-0472">Membrane</keyword>
<evidence type="ECO:0000256" key="2">
    <source>
        <dbReference type="ARBA" id="ARBA00022475"/>
    </source>
</evidence>
<keyword evidence="10" id="KW-1185">Reference proteome</keyword>
<proteinExistence type="predicted"/>
<keyword evidence="4" id="KW-0808">Transferase</keyword>
<feature type="transmembrane region" description="Helical" evidence="8">
    <location>
        <begin position="375"/>
        <end position="395"/>
    </location>
</feature>
<sequence>MAASPRGPLALWLAHWPKLALLLALGLHFHLVTANWSARFLPGHEFRQAQTAISATFIAREDNYSLAYPTPLFGPPWSIPMEFPLYQWGTAWLSTHTDWSVVESGRALNLACFYLSLVGLVLLLRELRPRETIGRWLAPTLLLCSPVYLFFTRAVLIESMALMFSVWFLWAFARMCHRSSLSWAVVASVLGGLAALVKVTTFMAWCGAAALGGILWSWQQWRAAGWAAWRRTLWLGTVTAVLPGGLTVWWLRTADAIKATSPGGSWLQSENLRSFNLGTWADRTNPTTWAEAATNAARAVSPAWIILAVAVAATALAWRRRDRWPWIALAWFIAVPVGFPILYSYHDYYFYANGIALLTAAAWCLAGLQNLRHRLRYAAPLLLIAVCAAQLHGYIRDYREIQLVDSPGGTLVTALIREKLPTDSVLIVLGDDWAASIPFYADRRAFMLHNQIMGDPATAVKLLGCLEDEEIAGLLVAREMRDKPTLIEPITTALDLDPQISITDGHHDLYLSNHLRGVVRYATEQDPNYRTLVVNRAADEPVLPPSIVADNSLQAVPPELAESLFSFASPRPHHYSAKYDLEVANINGQLVLTAHPDADIWIQPPPTAHTVKMTFGMRPESYERAETLSDGVEFIVYGVDAAGTQTPLFTRTLTPVSAPADRGAQTVSFPLPSPLPAHLIFATRRNEGYSFDWAYWQRIEVK</sequence>
<evidence type="ECO:0000256" key="1">
    <source>
        <dbReference type="ARBA" id="ARBA00004651"/>
    </source>
</evidence>
<accession>A0ABZ1C7S8</accession>
<evidence type="ECO:0000256" key="3">
    <source>
        <dbReference type="ARBA" id="ARBA00022676"/>
    </source>
</evidence>